<comment type="caution">
    <text evidence="11">The sequence shown here is derived from an EMBL/GenBank/DDBJ whole genome shotgun (WGS) entry which is preliminary data.</text>
</comment>
<keyword evidence="8" id="KW-0808">Transferase</keyword>
<evidence type="ECO:0000259" key="10">
    <source>
        <dbReference type="SMART" id="SM00768"/>
    </source>
</evidence>
<evidence type="ECO:0000313" key="12">
    <source>
        <dbReference type="Proteomes" id="UP000774326"/>
    </source>
</evidence>
<dbReference type="GO" id="GO:0031505">
    <property type="term" value="P:fungal-type cell wall organization"/>
    <property type="evidence" value="ECO:0007669"/>
    <property type="project" value="UniProtKB-ARBA"/>
</dbReference>
<reference evidence="11" key="1">
    <citation type="journal article" date="2021" name="Open Biol.">
        <title>Shared evolutionary footprints suggest mitochondrial oxidative damage underlies multiple complex I losses in fungi.</title>
        <authorList>
            <person name="Schikora-Tamarit M.A."/>
            <person name="Marcet-Houben M."/>
            <person name="Nosek J."/>
            <person name="Gabaldon T."/>
        </authorList>
    </citation>
    <scope>NUCLEOTIDE SEQUENCE</scope>
    <source>
        <strain evidence="11">CBS2887</strain>
    </source>
</reference>
<evidence type="ECO:0000256" key="4">
    <source>
        <dbReference type="ARBA" id="ARBA00022729"/>
    </source>
</evidence>
<feature type="chain" id="PRO_5040543987" description="1,3-beta-glucanosyltransferase" evidence="8">
    <location>
        <begin position="20"/>
        <end position="507"/>
    </location>
</feature>
<feature type="signal peptide" evidence="8">
    <location>
        <begin position="1"/>
        <end position="19"/>
    </location>
</feature>
<keyword evidence="6" id="KW-0325">Glycoprotein</keyword>
<dbReference type="GO" id="GO:0071970">
    <property type="term" value="P:fungal-type cell wall (1-&gt;3)-beta-D-glucan biosynthetic process"/>
    <property type="evidence" value="ECO:0007669"/>
    <property type="project" value="TreeGrafter"/>
</dbReference>
<evidence type="ECO:0000256" key="6">
    <source>
        <dbReference type="ARBA" id="ARBA00023180"/>
    </source>
</evidence>
<dbReference type="GO" id="GO:0042124">
    <property type="term" value="F:1,3-beta-glucanosyltransferase activity"/>
    <property type="evidence" value="ECO:0007669"/>
    <property type="project" value="TreeGrafter"/>
</dbReference>
<dbReference type="Proteomes" id="UP000774326">
    <property type="component" value="Unassembled WGS sequence"/>
</dbReference>
<dbReference type="Pfam" id="PF03198">
    <property type="entry name" value="Glyco_hydro_72"/>
    <property type="match status" value="1"/>
</dbReference>
<dbReference type="SMART" id="SM00768">
    <property type="entry name" value="X8"/>
    <property type="match status" value="1"/>
</dbReference>
<dbReference type="Gene3D" id="3.20.20.80">
    <property type="entry name" value="Glycosidases"/>
    <property type="match status" value="1"/>
</dbReference>
<evidence type="ECO:0000256" key="7">
    <source>
        <dbReference type="ARBA" id="ARBA00023316"/>
    </source>
</evidence>
<keyword evidence="3 8" id="KW-0336">GPI-anchor</keyword>
<feature type="domain" description="X8" evidence="10">
    <location>
        <begin position="381"/>
        <end position="468"/>
    </location>
</feature>
<keyword evidence="8" id="KW-0472">Membrane</keyword>
<evidence type="ECO:0000256" key="8">
    <source>
        <dbReference type="RuleBase" id="RU361209"/>
    </source>
</evidence>
<dbReference type="PANTHER" id="PTHR31468">
    <property type="entry name" value="1,3-BETA-GLUCANOSYLTRANSFERASE GAS1"/>
    <property type="match status" value="1"/>
</dbReference>
<comment type="similarity">
    <text evidence="2 8">Belongs to the glycosyl hydrolase 72 family.</text>
</comment>
<keyword evidence="8" id="KW-0449">Lipoprotein</keyword>
<comment type="function">
    <text evidence="8">Splits internally a 1,3-beta-glucan molecule and transfers the newly generated reducing end (the donor) to the non-reducing end of another 1,3-beta-glucan molecule (the acceptor) forming a 1,3-beta linkage, resulting in the elongation of 1,3-beta-glucan chains in the cell wall.</text>
</comment>
<keyword evidence="4 8" id="KW-0732">Signal</keyword>
<evidence type="ECO:0000256" key="1">
    <source>
        <dbReference type="ARBA" id="ARBA00004589"/>
    </source>
</evidence>
<dbReference type="OrthoDB" id="421038at2759"/>
<keyword evidence="7" id="KW-0961">Cell wall biogenesis/degradation</keyword>
<dbReference type="GO" id="GO:0098552">
    <property type="term" value="C:side of membrane"/>
    <property type="evidence" value="ECO:0007669"/>
    <property type="project" value="UniProtKB-KW"/>
</dbReference>
<feature type="compositionally biased region" description="Low complexity" evidence="9">
    <location>
        <begin position="476"/>
        <end position="494"/>
    </location>
</feature>
<evidence type="ECO:0000256" key="5">
    <source>
        <dbReference type="ARBA" id="ARBA00023157"/>
    </source>
</evidence>
<evidence type="ECO:0000256" key="9">
    <source>
        <dbReference type="SAM" id="MobiDB-lite"/>
    </source>
</evidence>
<keyword evidence="5" id="KW-1015">Disulfide bond</keyword>
<dbReference type="InterPro" id="IPR004886">
    <property type="entry name" value="Glucanosyltransferase"/>
</dbReference>
<reference evidence="11" key="2">
    <citation type="submission" date="2021-01" db="EMBL/GenBank/DDBJ databases">
        <authorList>
            <person name="Schikora-Tamarit M.A."/>
        </authorList>
    </citation>
    <scope>NUCLEOTIDE SEQUENCE</scope>
    <source>
        <strain evidence="11">CBS2887</strain>
    </source>
</reference>
<accession>A0A9P8Q4P1</accession>
<organism evidence="11 12">
    <name type="scientific">Wickerhamomyces pijperi</name>
    <name type="common">Yeast</name>
    <name type="synonym">Pichia pijperi</name>
    <dbReference type="NCBI Taxonomy" id="599730"/>
    <lineage>
        <taxon>Eukaryota</taxon>
        <taxon>Fungi</taxon>
        <taxon>Dikarya</taxon>
        <taxon>Ascomycota</taxon>
        <taxon>Saccharomycotina</taxon>
        <taxon>Saccharomycetes</taxon>
        <taxon>Phaffomycetales</taxon>
        <taxon>Wickerhamomycetaceae</taxon>
        <taxon>Wickerhamomyces</taxon>
    </lineage>
</organism>
<dbReference type="Gene3D" id="1.20.58.1040">
    <property type="match status" value="1"/>
</dbReference>
<proteinExistence type="inferred from homology"/>
<evidence type="ECO:0000313" key="11">
    <source>
        <dbReference type="EMBL" id="KAH3683052.1"/>
    </source>
</evidence>
<dbReference type="EMBL" id="JAEUBG010003251">
    <property type="protein sequence ID" value="KAH3683052.1"/>
    <property type="molecule type" value="Genomic_DNA"/>
</dbReference>
<dbReference type="SUPFAM" id="SSF51445">
    <property type="entry name" value="(Trans)glycosidases"/>
    <property type="match status" value="1"/>
</dbReference>
<dbReference type="InterPro" id="IPR012946">
    <property type="entry name" value="X8"/>
</dbReference>
<protein>
    <recommendedName>
        <fullName evidence="8">1,3-beta-glucanosyltransferase</fullName>
        <ecNumber evidence="8">2.4.1.-</ecNumber>
    </recommendedName>
</protein>
<evidence type="ECO:0000256" key="3">
    <source>
        <dbReference type="ARBA" id="ARBA00022622"/>
    </source>
</evidence>
<name>A0A9P8Q4P1_WICPI</name>
<evidence type="ECO:0000256" key="2">
    <source>
        <dbReference type="ARBA" id="ARBA00007528"/>
    </source>
</evidence>
<feature type="region of interest" description="Disordered" evidence="9">
    <location>
        <begin position="476"/>
        <end position="507"/>
    </location>
</feature>
<dbReference type="FunFam" id="3.20.20.80:FF:000038">
    <property type="entry name" value="1,3-beta-glucanosyltransferase"/>
    <property type="match status" value="1"/>
</dbReference>
<sequence>MQLINKAITFSSLFGLIQANSDKSGTDVSIPTIEVVGNKFFYSNNGSQFYIRGVAYQQDTSTSTTGATFIDPLADYEACKRDLPYLLNLHTNVLRVYAVDTTVSHKKCMDLFATHGIYIIADLSQPSESVNRDSPAWDVPLYKRYTDVVDALSNYTNVLGFFAGNEVSNNASNTDASAFVKAAVRDVKSYVKKQGYRTIPVGYSTNDDAEIRVQMADYFACGDQEEKVDFYGINMYEWCGTSTFEKSGYKDRTDEFRNISVPVFFSEYGCNEVRPREFTDVGTLYSSKMTDVWSGGIVYMYFEEANQYGLITLDKSGHVSTLEDFNYLRSELGKISPTSATKGSVTATSLACPAEDEYWRASTDLPPTPDQDLCSCSLQGFGCVVSDDIKSEDYGDLFGMVCGLVDCGDISTNGTSGEYGMLSFCDDKTKLSFLLNKYYENRGKHSTDCSFDGSATLGSAKQHKTCQAVLSSASASGRLGSSTAGGSSTSRSSAIKSRLSMSTTITF</sequence>
<dbReference type="EC" id="2.4.1.-" evidence="8"/>
<comment type="subcellular location">
    <subcellularLocation>
        <location evidence="8">Cell membrane</location>
        <topology evidence="8">Lipid-anchor</topology>
        <topology evidence="8">GPI-anchor</topology>
    </subcellularLocation>
    <subcellularLocation>
        <location evidence="1">Membrane</location>
        <topology evidence="1">Lipid-anchor</topology>
        <topology evidence="1">GPI-anchor</topology>
    </subcellularLocation>
</comment>
<dbReference type="PANTHER" id="PTHR31468:SF10">
    <property type="entry name" value="1,3-BETA-GLUCANOSYLTRANSFERASE GAS2"/>
    <property type="match status" value="1"/>
</dbReference>
<keyword evidence="12" id="KW-1185">Reference proteome</keyword>
<dbReference type="GO" id="GO:0005886">
    <property type="term" value="C:plasma membrane"/>
    <property type="evidence" value="ECO:0007669"/>
    <property type="project" value="UniProtKB-SubCell"/>
</dbReference>
<dbReference type="Pfam" id="PF07983">
    <property type="entry name" value="X8"/>
    <property type="match status" value="1"/>
</dbReference>
<dbReference type="AlphaFoldDB" id="A0A9P8Q4P1"/>
<dbReference type="InterPro" id="IPR017853">
    <property type="entry name" value="GH"/>
</dbReference>
<gene>
    <name evidence="11" type="ORF">WICPIJ_005978</name>
</gene>